<evidence type="ECO:0000313" key="1">
    <source>
        <dbReference type="EMBL" id="ERM83346.1"/>
    </source>
</evidence>
<name>U5C374_9BACT</name>
<protein>
    <submittedName>
        <fullName evidence="1">Uncharacterized protein</fullName>
    </submittedName>
</protein>
<accession>U5C374</accession>
<keyword evidence="2" id="KW-1185">Reference proteome</keyword>
<comment type="caution">
    <text evidence="1">The sequence shown here is derived from an EMBL/GenBank/DDBJ whole genome shotgun (WGS) entry which is preliminary data.</text>
</comment>
<gene>
    <name evidence="1" type="ORF">P872_16005</name>
</gene>
<sequence>MHDDKVFFFGNDLCQSGKGNEKEEEQEVYFAHDFFVDNITYFVWEAL</sequence>
<dbReference type="Proteomes" id="UP000016843">
    <property type="component" value="Unassembled WGS sequence"/>
</dbReference>
<organism evidence="1 2">
    <name type="scientific">Rhodonellum psychrophilum GCM71 = DSM 17998</name>
    <dbReference type="NCBI Taxonomy" id="1123057"/>
    <lineage>
        <taxon>Bacteria</taxon>
        <taxon>Pseudomonadati</taxon>
        <taxon>Bacteroidota</taxon>
        <taxon>Cytophagia</taxon>
        <taxon>Cytophagales</taxon>
        <taxon>Cytophagaceae</taxon>
        <taxon>Rhodonellum</taxon>
    </lineage>
</organism>
<proteinExistence type="predicted"/>
<dbReference type="AlphaFoldDB" id="U5C374"/>
<reference evidence="1 2" key="1">
    <citation type="journal article" date="2013" name="Genome Announc.">
        <title>Draft Genome Sequence of the Psychrophilic and Alkaliphilic Rhodonellum psychrophilum Strain GCM71T.</title>
        <authorList>
            <person name="Hauptmann A.L."/>
            <person name="Glaring M.A."/>
            <person name="Hallin P.F."/>
            <person name="Prieme A."/>
            <person name="Stougaard P."/>
        </authorList>
    </citation>
    <scope>NUCLEOTIDE SEQUENCE [LARGE SCALE GENOMIC DNA]</scope>
    <source>
        <strain evidence="1 2">GCM71</strain>
    </source>
</reference>
<dbReference type="EMBL" id="AWXR01000014">
    <property type="protein sequence ID" value="ERM83346.1"/>
    <property type="molecule type" value="Genomic_DNA"/>
</dbReference>
<evidence type="ECO:0000313" key="2">
    <source>
        <dbReference type="Proteomes" id="UP000016843"/>
    </source>
</evidence>